<evidence type="ECO:0000313" key="9">
    <source>
        <dbReference type="EMBL" id="BDR54498.1"/>
    </source>
</evidence>
<evidence type="ECO:0000256" key="1">
    <source>
        <dbReference type="ARBA" id="ARBA00004651"/>
    </source>
</evidence>
<feature type="region of interest" description="Disordered" evidence="6">
    <location>
        <begin position="264"/>
        <end position="287"/>
    </location>
</feature>
<evidence type="ECO:0000256" key="5">
    <source>
        <dbReference type="ARBA" id="ARBA00023136"/>
    </source>
</evidence>
<dbReference type="InterPro" id="IPR038766">
    <property type="entry name" value="Membrane_comp_ABC_pdt"/>
</dbReference>
<keyword evidence="3 7" id="KW-0812">Transmembrane</keyword>
<evidence type="ECO:0000256" key="3">
    <source>
        <dbReference type="ARBA" id="ARBA00022692"/>
    </source>
</evidence>
<protein>
    <submittedName>
        <fullName evidence="9">Multidrug DMT transporter permease</fullName>
    </submittedName>
</protein>
<feature type="transmembrane region" description="Helical" evidence="7">
    <location>
        <begin position="784"/>
        <end position="802"/>
    </location>
</feature>
<dbReference type="PANTHER" id="PTHR30287">
    <property type="entry name" value="MEMBRANE COMPONENT OF PREDICTED ABC SUPERFAMILY METABOLITE UPTAKE TRANSPORTER"/>
    <property type="match status" value="1"/>
</dbReference>
<feature type="transmembrane region" description="Helical" evidence="7">
    <location>
        <begin position="310"/>
        <end position="334"/>
    </location>
</feature>
<dbReference type="PANTHER" id="PTHR30287:SF1">
    <property type="entry name" value="INNER MEMBRANE PROTEIN"/>
    <property type="match status" value="1"/>
</dbReference>
<evidence type="ECO:0000256" key="6">
    <source>
        <dbReference type="SAM" id="MobiDB-lite"/>
    </source>
</evidence>
<feature type="transmembrane region" description="Helical" evidence="7">
    <location>
        <begin position="483"/>
        <end position="503"/>
    </location>
</feature>
<feature type="compositionally biased region" description="Low complexity" evidence="6">
    <location>
        <begin position="269"/>
        <end position="284"/>
    </location>
</feature>
<evidence type="ECO:0000256" key="4">
    <source>
        <dbReference type="ARBA" id="ARBA00022989"/>
    </source>
</evidence>
<feature type="transmembrane region" description="Helical" evidence="7">
    <location>
        <begin position="822"/>
        <end position="842"/>
    </location>
</feature>
<dbReference type="Pfam" id="PF02687">
    <property type="entry name" value="FtsX"/>
    <property type="match status" value="2"/>
</dbReference>
<feature type="transmembrane region" description="Helical" evidence="7">
    <location>
        <begin position="37"/>
        <end position="58"/>
    </location>
</feature>
<evidence type="ECO:0000313" key="10">
    <source>
        <dbReference type="Proteomes" id="UP001321748"/>
    </source>
</evidence>
<reference evidence="9 10" key="1">
    <citation type="journal article" date="2023" name="Microbiol. Spectr.">
        <title>Symbiosis of Carpenter Bees with Uncharacterized Lactic Acid Bacteria Showing NAD Auxotrophy.</title>
        <authorList>
            <person name="Kawasaki S."/>
            <person name="Ozawa K."/>
            <person name="Mori T."/>
            <person name="Yamamoto A."/>
            <person name="Ito M."/>
            <person name="Ohkuma M."/>
            <person name="Sakamoto M."/>
            <person name="Matsutani M."/>
        </authorList>
    </citation>
    <scope>NUCLEOTIDE SEQUENCE [LARGE SCALE GENOMIC DNA]</scope>
    <source>
        <strain evidence="9 10">KimH</strain>
    </source>
</reference>
<keyword evidence="2" id="KW-1003">Cell membrane</keyword>
<proteinExistence type="predicted"/>
<keyword evidence="5 7" id="KW-0472">Membrane</keyword>
<feature type="transmembrane region" description="Helical" evidence="7">
    <location>
        <begin position="406"/>
        <end position="428"/>
    </location>
</feature>
<evidence type="ECO:0000256" key="7">
    <source>
        <dbReference type="SAM" id="Phobius"/>
    </source>
</evidence>
<evidence type="ECO:0000256" key="2">
    <source>
        <dbReference type="ARBA" id="ARBA00022475"/>
    </source>
</evidence>
<organism evidence="9 10">
    <name type="scientific">Bombiscardovia apis</name>
    <dbReference type="NCBI Taxonomy" id="2932182"/>
    <lineage>
        <taxon>Bacteria</taxon>
        <taxon>Bacillati</taxon>
        <taxon>Actinomycetota</taxon>
        <taxon>Actinomycetes</taxon>
        <taxon>Bifidobacteriales</taxon>
        <taxon>Bifidobacteriaceae</taxon>
        <taxon>Bombiscardovia</taxon>
    </lineage>
</organism>
<feature type="transmembrane region" description="Helical" evidence="7">
    <location>
        <begin position="362"/>
        <end position="386"/>
    </location>
</feature>
<feature type="transmembrane region" description="Helical" evidence="7">
    <location>
        <begin position="731"/>
        <end position="750"/>
    </location>
</feature>
<accession>A0ABM8BC61</accession>
<feature type="domain" description="ABC3 transporter permease C-terminal" evidence="8">
    <location>
        <begin position="317"/>
        <end position="429"/>
    </location>
</feature>
<name>A0ABM8BC61_9BIFI</name>
<dbReference type="RefSeq" id="WP_317643509.1">
    <property type="nucleotide sequence ID" value="NZ_AP026800.1"/>
</dbReference>
<dbReference type="InterPro" id="IPR003838">
    <property type="entry name" value="ABC3_permease_C"/>
</dbReference>
<keyword evidence="10" id="KW-1185">Reference proteome</keyword>
<gene>
    <name evidence="9" type="ORF">KIMH_06090</name>
</gene>
<dbReference type="EMBL" id="AP026800">
    <property type="protein sequence ID" value="BDR54498.1"/>
    <property type="molecule type" value="Genomic_DNA"/>
</dbReference>
<comment type="subcellular location">
    <subcellularLocation>
        <location evidence="1">Cell membrane</location>
        <topology evidence="1">Multi-pass membrane protein</topology>
    </subcellularLocation>
</comment>
<sequence>MNTAIITKRTPSIERRQCKAALWADALRAVGRGWKRFLSIFIICALGVTMFLGLTSLADDVAESADSYFKRQGLYDLSVTAARGLNQSDIDHLSRVRGVGNIAGVVAQDFNAKLAGSRKRLSISTLNSQGINQPFRVAGVMPHDDSQIAVNELYLKDSGKHLGDSVKLSELITQPSDGQSPMLFKDKSYTIVAQVNDAKNMYNPDFATGSTSTQADYSFFVQPSACIREGAYSSAYLTLAHASDVLAYGQDYKSLVSETKAAIGQTKPSQGSEAKSSHASSSSSNEQTRWIVRDRSLLQSYNQIDTQVSFLKLFGITFPLLFLLVAVLISLTSIRRMVEEDRQLLGTYKALGYTKREILLKYLAFAGLSSLLGSAIGALLGSFALPSLAFPLLKNMYLIPSYSLKVNWILIVIGLGIFIASIVGTAWYTCMGELKVGPAALMRPQSPKGGTSIALQKVGFIWGRMSFLNKVTARNLFRYKSRAFMSIFGVFGCTALMMVSFTLRDTMLSLPDQQYGQVYSYDAIAVTSPEHEEQAARELADNPDVKEFKPVFVQAMNVSAERSTNNQHKGSEGNASARNGVEQVALQLIVLPDGQSLEGYIRLQNAQTKAQLKLPDSGGVLTVNAAKLLGLGPDTRAWAEDSARFGHGLTVAAITENYTGNSLYMSESAYTAAFQAEHFAPNAMLLKLKGNAQAKIAAANALEQDEHYLSVVSNQQLREDFASNYATVNDVVGLLIVMAALLCFVVLFTLSTTNISERERELATIKVLGFRRGEVHSYVNKETLVLTLFGIALGLPAGWALTYPMVGMMKMPGIHLEVRTSLLSWISVAVLALAFALAVMLITNRSLDRIDMVESLKSPE</sequence>
<keyword evidence="4 7" id="KW-1133">Transmembrane helix</keyword>
<dbReference type="Proteomes" id="UP001321748">
    <property type="component" value="Chromosome"/>
</dbReference>
<feature type="domain" description="ABC3 transporter permease C-terminal" evidence="8">
    <location>
        <begin position="734"/>
        <end position="842"/>
    </location>
</feature>
<evidence type="ECO:0000259" key="8">
    <source>
        <dbReference type="Pfam" id="PF02687"/>
    </source>
</evidence>